<keyword evidence="2 3" id="KW-0862">Zinc</keyword>
<feature type="chain" id="PRO_5042292408" description="Metalloendopeptidase" evidence="4">
    <location>
        <begin position="16"/>
        <end position="149"/>
    </location>
</feature>
<feature type="binding site" evidence="2">
    <location>
        <position position="112"/>
    </location>
    <ligand>
        <name>Zn(2+)</name>
        <dbReference type="ChEBI" id="CHEBI:29105"/>
        <note>catalytic</note>
    </ligand>
</feature>
<dbReference type="InterPro" id="IPR006026">
    <property type="entry name" value="Peptidase_Metallo"/>
</dbReference>
<keyword evidence="2 3" id="KW-0479">Metal-binding</keyword>
<accession>A0AAD5QN49</accession>
<evidence type="ECO:0000313" key="6">
    <source>
        <dbReference type="EMBL" id="KAJ1355494.1"/>
    </source>
</evidence>
<organism evidence="6 7">
    <name type="scientific">Parelaphostrongylus tenuis</name>
    <name type="common">Meningeal worm</name>
    <dbReference type="NCBI Taxonomy" id="148309"/>
    <lineage>
        <taxon>Eukaryota</taxon>
        <taxon>Metazoa</taxon>
        <taxon>Ecdysozoa</taxon>
        <taxon>Nematoda</taxon>
        <taxon>Chromadorea</taxon>
        <taxon>Rhabditida</taxon>
        <taxon>Rhabditina</taxon>
        <taxon>Rhabditomorpha</taxon>
        <taxon>Strongyloidea</taxon>
        <taxon>Metastrongylidae</taxon>
        <taxon>Parelaphostrongylus</taxon>
    </lineage>
</organism>
<keyword evidence="7" id="KW-1185">Reference proteome</keyword>
<comment type="caution">
    <text evidence="6">The sequence shown here is derived from an EMBL/GenBank/DDBJ whole genome shotgun (WGS) entry which is preliminary data.</text>
</comment>
<feature type="binding site" evidence="2">
    <location>
        <position position="116"/>
    </location>
    <ligand>
        <name>Zn(2+)</name>
        <dbReference type="ChEBI" id="CHEBI:29105"/>
        <note>catalytic</note>
    </ligand>
</feature>
<evidence type="ECO:0000256" key="2">
    <source>
        <dbReference type="PROSITE-ProRule" id="PRU01211"/>
    </source>
</evidence>
<keyword evidence="2 3" id="KW-0482">Metalloprotease</keyword>
<dbReference type="GO" id="GO:0004222">
    <property type="term" value="F:metalloendopeptidase activity"/>
    <property type="evidence" value="ECO:0007669"/>
    <property type="project" value="UniProtKB-UniRule"/>
</dbReference>
<dbReference type="GO" id="GO:0008270">
    <property type="term" value="F:zinc ion binding"/>
    <property type="evidence" value="ECO:0007669"/>
    <property type="project" value="UniProtKB-UniRule"/>
</dbReference>
<evidence type="ECO:0000313" key="7">
    <source>
        <dbReference type="Proteomes" id="UP001196413"/>
    </source>
</evidence>
<proteinExistence type="predicted"/>
<evidence type="ECO:0000256" key="3">
    <source>
        <dbReference type="RuleBase" id="RU361183"/>
    </source>
</evidence>
<keyword evidence="4" id="KW-0732">Signal</keyword>
<dbReference type="EC" id="3.4.24.-" evidence="3"/>
<feature type="domain" description="Peptidase M12A" evidence="5">
    <location>
        <begin position="1"/>
        <end position="149"/>
    </location>
</feature>
<dbReference type="Pfam" id="PF01400">
    <property type="entry name" value="Astacin"/>
    <property type="match status" value="1"/>
</dbReference>
<feature type="active site" evidence="2">
    <location>
        <position position="113"/>
    </location>
</feature>
<dbReference type="PANTHER" id="PTHR10127">
    <property type="entry name" value="DISCOIDIN, CUB, EGF, LAMININ , AND ZINC METALLOPROTEASE DOMAIN CONTAINING"/>
    <property type="match status" value="1"/>
</dbReference>
<dbReference type="SUPFAM" id="SSF55486">
    <property type="entry name" value="Metalloproteases ('zincins'), catalytic domain"/>
    <property type="match status" value="1"/>
</dbReference>
<dbReference type="PRINTS" id="PR00480">
    <property type="entry name" value="ASTACIN"/>
</dbReference>
<dbReference type="InterPro" id="IPR001506">
    <property type="entry name" value="Peptidase_M12A"/>
</dbReference>
<dbReference type="Proteomes" id="UP001196413">
    <property type="component" value="Unassembled WGS sequence"/>
</dbReference>
<dbReference type="EMBL" id="JAHQIW010002488">
    <property type="protein sequence ID" value="KAJ1355494.1"/>
    <property type="molecule type" value="Genomic_DNA"/>
</dbReference>
<dbReference type="SMART" id="SM00235">
    <property type="entry name" value="ZnMc"/>
    <property type="match status" value="1"/>
</dbReference>
<evidence type="ECO:0000256" key="1">
    <source>
        <dbReference type="ARBA" id="ARBA00023157"/>
    </source>
</evidence>
<dbReference type="GO" id="GO:0006508">
    <property type="term" value="P:proteolysis"/>
    <property type="evidence" value="ECO:0007669"/>
    <property type="project" value="UniProtKB-KW"/>
</dbReference>
<evidence type="ECO:0000259" key="5">
    <source>
        <dbReference type="PROSITE" id="PS51864"/>
    </source>
</evidence>
<feature type="signal peptide" evidence="4">
    <location>
        <begin position="1"/>
        <end position="15"/>
    </location>
</feature>
<evidence type="ECO:0000256" key="4">
    <source>
        <dbReference type="SAM" id="SignalP"/>
    </source>
</evidence>
<dbReference type="PROSITE" id="PS51864">
    <property type="entry name" value="ASTACIN"/>
    <property type="match status" value="1"/>
</dbReference>
<gene>
    <name evidence="6" type="primary">NAS-31_43</name>
    <name evidence="6" type="ORF">KIN20_012930</name>
</gene>
<sequence length="149" mass="16888">MILIVFVFAVKQCDVTNVEPNMRNLINDHQDAQTIPTGSLSEVSHRKKRQVLKDKVGLNTTWRGGVFYTFKTQAHDKVVEVKRNGCSSNVGPLDGDQVLCLDDTVNLGTAMHEIGHVLGFFHTQQRYDRDDFVKIAKKILFQIMSRNSI</sequence>
<keyword evidence="1" id="KW-1015">Disulfide bond</keyword>
<keyword evidence="2 3" id="KW-0378">Hydrolase</keyword>
<name>A0AAD5QN49_PARTN</name>
<feature type="binding site" evidence="2">
    <location>
        <position position="122"/>
    </location>
    <ligand>
        <name>Zn(2+)</name>
        <dbReference type="ChEBI" id="CHEBI:29105"/>
        <note>catalytic</note>
    </ligand>
</feature>
<dbReference type="Gene3D" id="3.40.390.10">
    <property type="entry name" value="Collagenase (Catalytic Domain)"/>
    <property type="match status" value="1"/>
</dbReference>
<keyword evidence="2 3" id="KW-0645">Protease</keyword>
<protein>
    <recommendedName>
        <fullName evidence="3">Metalloendopeptidase</fullName>
        <ecNumber evidence="3">3.4.24.-</ecNumber>
    </recommendedName>
</protein>
<dbReference type="InterPro" id="IPR024079">
    <property type="entry name" value="MetalloPept_cat_dom_sf"/>
</dbReference>
<dbReference type="AlphaFoldDB" id="A0AAD5QN49"/>
<comment type="cofactor">
    <cofactor evidence="2 3">
        <name>Zn(2+)</name>
        <dbReference type="ChEBI" id="CHEBI:29105"/>
    </cofactor>
    <text evidence="2 3">Binds 1 zinc ion per subunit.</text>
</comment>
<reference evidence="6" key="1">
    <citation type="submission" date="2021-06" db="EMBL/GenBank/DDBJ databases">
        <title>Parelaphostrongylus tenuis whole genome reference sequence.</title>
        <authorList>
            <person name="Garwood T.J."/>
            <person name="Larsen P.A."/>
            <person name="Fountain-Jones N.M."/>
            <person name="Garbe J.R."/>
            <person name="Macchietto M.G."/>
            <person name="Kania S.A."/>
            <person name="Gerhold R.W."/>
            <person name="Richards J.E."/>
            <person name="Wolf T.M."/>
        </authorList>
    </citation>
    <scope>NUCLEOTIDE SEQUENCE</scope>
    <source>
        <strain evidence="6">MNPRO001-30</strain>
        <tissue evidence="6">Meninges</tissue>
    </source>
</reference>
<dbReference type="PANTHER" id="PTHR10127:SF850">
    <property type="entry name" value="METALLOENDOPEPTIDASE"/>
    <property type="match status" value="1"/>
</dbReference>
<comment type="caution">
    <text evidence="2">Lacks conserved residue(s) required for the propagation of feature annotation.</text>
</comment>